<dbReference type="InParanoid" id="A0A3N0V7W4"/>
<dbReference type="Proteomes" id="UP000282106">
    <property type="component" value="Unassembled WGS sequence"/>
</dbReference>
<evidence type="ECO:0000313" key="3">
    <source>
        <dbReference type="Proteomes" id="UP000282106"/>
    </source>
</evidence>
<sequence>MNDLSRSLRELPELSPPAGGWARLSQRLDARQGRRRRARWAGGLALAASLLLALPQLPLLRPSASDPAPSRAPARSAVVASLMQQSQALEQELATLKSETGVWNGALASNAASLQRDVALLDLQLSDLAFEPQADQAAAQTLWRHRVRLLEQLVSAHAAPTLTTTTAGLGSDASEAEVLEL</sequence>
<keyword evidence="1" id="KW-1133">Transmembrane helix</keyword>
<dbReference type="EMBL" id="RJVO01000006">
    <property type="protein sequence ID" value="ROH88775.1"/>
    <property type="molecule type" value="Genomic_DNA"/>
</dbReference>
<protein>
    <submittedName>
        <fullName evidence="2">Uncharacterized protein</fullName>
    </submittedName>
</protein>
<keyword evidence="1" id="KW-0812">Transmembrane</keyword>
<reference evidence="2 3" key="1">
    <citation type="submission" date="2018-10" db="EMBL/GenBank/DDBJ databases">
        <authorList>
            <person name="Chen W.-M."/>
        </authorList>
    </citation>
    <scope>NUCLEOTIDE SEQUENCE [LARGE SCALE GENOMIC DNA]</scope>
    <source>
        <strain evidence="2 3">THS-13</strain>
    </source>
</reference>
<gene>
    <name evidence="2" type="ORF">ED208_13255</name>
</gene>
<name>A0A3N0V7W4_9GAMM</name>
<organism evidence="2 3">
    <name type="scientific">Stagnimonas aquatica</name>
    <dbReference type="NCBI Taxonomy" id="2689987"/>
    <lineage>
        <taxon>Bacteria</taxon>
        <taxon>Pseudomonadati</taxon>
        <taxon>Pseudomonadota</taxon>
        <taxon>Gammaproteobacteria</taxon>
        <taxon>Nevskiales</taxon>
        <taxon>Nevskiaceae</taxon>
        <taxon>Stagnimonas</taxon>
    </lineage>
</organism>
<dbReference type="RefSeq" id="WP_123212397.1">
    <property type="nucleotide sequence ID" value="NZ_RJVO01000006.1"/>
</dbReference>
<evidence type="ECO:0000313" key="2">
    <source>
        <dbReference type="EMBL" id="ROH88775.1"/>
    </source>
</evidence>
<keyword evidence="3" id="KW-1185">Reference proteome</keyword>
<evidence type="ECO:0000256" key="1">
    <source>
        <dbReference type="SAM" id="Phobius"/>
    </source>
</evidence>
<feature type="transmembrane region" description="Helical" evidence="1">
    <location>
        <begin position="40"/>
        <end position="60"/>
    </location>
</feature>
<keyword evidence="1" id="KW-0472">Membrane</keyword>
<proteinExistence type="predicted"/>
<accession>A0A3N0V7W4</accession>
<dbReference type="AlphaFoldDB" id="A0A3N0V7W4"/>
<comment type="caution">
    <text evidence="2">The sequence shown here is derived from an EMBL/GenBank/DDBJ whole genome shotgun (WGS) entry which is preliminary data.</text>
</comment>